<evidence type="ECO:0000313" key="2">
    <source>
        <dbReference type="WBParaSite" id="maker-unitig_34647-snap-gene-0.2-mRNA-1"/>
    </source>
</evidence>
<dbReference type="Proteomes" id="UP000095280">
    <property type="component" value="Unplaced"/>
</dbReference>
<keyword evidence="1" id="KW-1185">Reference proteome</keyword>
<accession>A0A1I8FH75</accession>
<proteinExistence type="predicted"/>
<dbReference type="WBParaSite" id="maker-unitig_34647-snap-gene-0.2-mRNA-1">
    <property type="protein sequence ID" value="maker-unitig_34647-snap-gene-0.2-mRNA-1"/>
    <property type="gene ID" value="maker-unitig_34647-snap-gene-0.2"/>
</dbReference>
<organism evidence="1 2">
    <name type="scientific">Macrostomum lignano</name>
    <dbReference type="NCBI Taxonomy" id="282301"/>
    <lineage>
        <taxon>Eukaryota</taxon>
        <taxon>Metazoa</taxon>
        <taxon>Spiralia</taxon>
        <taxon>Lophotrochozoa</taxon>
        <taxon>Platyhelminthes</taxon>
        <taxon>Rhabditophora</taxon>
        <taxon>Macrostomorpha</taxon>
        <taxon>Macrostomida</taxon>
        <taxon>Macrostomidae</taxon>
        <taxon>Macrostomum</taxon>
    </lineage>
</organism>
<dbReference type="AlphaFoldDB" id="A0A1I8FH75"/>
<sequence length="143" mass="15693">MFVAPSVTHSVKNSTLSVYERQVPSHYEDGAGIQLGAYSAQYFPVRPLLRAGESDGAWLVAHKAEERRRDSTNCCLSSIAPASASRRQLPDLLAAATAAELVPRRTGKSRPVSMDSTCFELLRPLTILRCLPAWTSWMCPTTN</sequence>
<protein>
    <submittedName>
        <fullName evidence="2">Uncharacterized protein</fullName>
    </submittedName>
</protein>
<evidence type="ECO:0000313" key="1">
    <source>
        <dbReference type="Proteomes" id="UP000095280"/>
    </source>
</evidence>
<name>A0A1I8FH75_9PLAT</name>
<reference evidence="2" key="1">
    <citation type="submission" date="2016-11" db="UniProtKB">
        <authorList>
            <consortium name="WormBaseParasite"/>
        </authorList>
    </citation>
    <scope>IDENTIFICATION</scope>
</reference>